<evidence type="ECO:0000313" key="2">
    <source>
        <dbReference type="EMBL" id="WML86838.1"/>
    </source>
</evidence>
<dbReference type="SUPFAM" id="SSF46955">
    <property type="entry name" value="Putative DNA-binding domain"/>
    <property type="match status" value="1"/>
</dbReference>
<dbReference type="InterPro" id="IPR009061">
    <property type="entry name" value="DNA-bd_dom_put_sf"/>
</dbReference>
<dbReference type="Proteomes" id="UP001223336">
    <property type="component" value="Unassembled WGS sequence"/>
</dbReference>
<protein>
    <submittedName>
        <fullName evidence="2">AlpA family transcriptional regulator</fullName>
    </submittedName>
</protein>
<evidence type="ECO:0000313" key="3">
    <source>
        <dbReference type="Proteomes" id="UP001223336"/>
    </source>
</evidence>
<sequence>MKFFIKVELIDGLRLITGCTTDREYAATQWGLGKYSAVYADSVHDLKAESIRAGLTDPLTQERFVRLPEVMQLTGISKTTVYDYIRRGAFPKQYRLTTRISAWKLSEITTWVDSRTNGCAV</sequence>
<dbReference type="AlphaFoldDB" id="A0AA51MMD2"/>
<dbReference type="RefSeq" id="WP_308136188.1">
    <property type="nucleotide sequence ID" value="NZ_CP133197.1"/>
</dbReference>
<proteinExistence type="predicted"/>
<keyword evidence="3" id="KW-1185">Reference proteome</keyword>
<accession>A0AA51MMD2</accession>
<dbReference type="EMBL" id="JAVFKN010000031">
    <property type="protein sequence ID" value="MDQ5770484.1"/>
    <property type="molecule type" value="Genomic_DNA"/>
</dbReference>
<evidence type="ECO:0000313" key="1">
    <source>
        <dbReference type="EMBL" id="MDQ5770484.1"/>
    </source>
</evidence>
<dbReference type="InterPro" id="IPR010260">
    <property type="entry name" value="AlpA"/>
</dbReference>
<reference evidence="2 3" key="1">
    <citation type="submission" date="2023-08" db="EMBL/GenBank/DDBJ databases">
        <title>New molecular markers tilS and rpoB for phylogenetic and monitoring studies of the genus Thiothrix biodiversity.</title>
        <authorList>
            <person name="Ravin N.V."/>
            <person name="Smolyakov D."/>
            <person name="Markov N.D."/>
            <person name="Beletsky A.V."/>
            <person name="Mardanov A.V."/>
            <person name="Rudenko T.S."/>
            <person name="Grabovich M.Y."/>
        </authorList>
    </citation>
    <scope>NUCLEOTIDE SEQUENCE</scope>
    <source>
        <strain evidence="2">DNT52</strain>
        <strain evidence="1 3">H33</strain>
    </source>
</reference>
<dbReference type="Gene3D" id="1.10.238.160">
    <property type="match status" value="1"/>
</dbReference>
<dbReference type="EMBL" id="CP133217">
    <property type="protein sequence ID" value="WML86838.1"/>
    <property type="molecule type" value="Genomic_DNA"/>
</dbReference>
<dbReference type="PANTHER" id="PTHR36154">
    <property type="entry name" value="DNA-BINDING TRANSCRIPTIONAL ACTIVATOR ALPA"/>
    <property type="match status" value="1"/>
</dbReference>
<dbReference type="Proteomes" id="UP001229862">
    <property type="component" value="Chromosome"/>
</dbReference>
<dbReference type="InterPro" id="IPR052931">
    <property type="entry name" value="Prophage_regulatory_activator"/>
</dbReference>
<organism evidence="2">
    <name type="scientific">Thiothrix subterranea</name>
    <dbReference type="NCBI Taxonomy" id="2735563"/>
    <lineage>
        <taxon>Bacteria</taxon>
        <taxon>Pseudomonadati</taxon>
        <taxon>Pseudomonadota</taxon>
        <taxon>Gammaproteobacteria</taxon>
        <taxon>Thiotrichales</taxon>
        <taxon>Thiotrichaceae</taxon>
        <taxon>Thiothrix</taxon>
    </lineage>
</organism>
<gene>
    <name evidence="1" type="ORF">RCC75_18295</name>
    <name evidence="2" type="ORF">RCG00_21470</name>
</gene>
<dbReference type="PANTHER" id="PTHR36154:SF1">
    <property type="entry name" value="DNA-BINDING TRANSCRIPTIONAL ACTIVATOR ALPA"/>
    <property type="match status" value="1"/>
</dbReference>
<name>A0AA51MMD2_9GAMM</name>
<dbReference type="Pfam" id="PF05930">
    <property type="entry name" value="Phage_AlpA"/>
    <property type="match status" value="1"/>
</dbReference>